<feature type="transmembrane region" description="Helical" evidence="1">
    <location>
        <begin position="34"/>
        <end position="54"/>
    </location>
</feature>
<evidence type="ECO:0000313" key="4">
    <source>
        <dbReference type="EMBL" id="MFD1367064.1"/>
    </source>
</evidence>
<dbReference type="InterPro" id="IPR027787">
    <property type="entry name" value="Alpha/beta-hydrolase_catalytic"/>
</dbReference>
<keyword evidence="1" id="KW-1133">Transmembrane helix</keyword>
<proteinExistence type="predicted"/>
<comment type="caution">
    <text evidence="4">The sequence shown here is derived from an EMBL/GenBank/DDBJ whole genome shotgun (WGS) entry which is preliminary data.</text>
</comment>
<dbReference type="Pfam" id="PF10081">
    <property type="entry name" value="Abhydrolase_9"/>
    <property type="match status" value="1"/>
</dbReference>
<gene>
    <name evidence="4" type="ORF">ACFQ5G_17060</name>
</gene>
<feature type="transmembrane region" description="Helical" evidence="1">
    <location>
        <begin position="183"/>
        <end position="205"/>
    </location>
</feature>
<dbReference type="InterPro" id="IPR027788">
    <property type="entry name" value="Alpha/beta-hydrolase_N_dom"/>
</dbReference>
<dbReference type="EMBL" id="JBHTMK010000020">
    <property type="protein sequence ID" value="MFD1367064.1"/>
    <property type="molecule type" value="Genomic_DNA"/>
</dbReference>
<feature type="transmembrane region" description="Helical" evidence="1">
    <location>
        <begin position="106"/>
        <end position="129"/>
    </location>
</feature>
<dbReference type="Proteomes" id="UP001597183">
    <property type="component" value="Unassembled WGS sequence"/>
</dbReference>
<keyword evidence="5" id="KW-1185">Reference proteome</keyword>
<feature type="transmembrane region" description="Helical" evidence="1">
    <location>
        <begin position="66"/>
        <end position="86"/>
    </location>
</feature>
<keyword evidence="1" id="KW-0812">Transmembrane</keyword>
<sequence>MRAIRLPRLDLAGSIAATVLLCLSFTPSLLPRGWIVQGVVGGLCTATGYALGCLPRLVLPRWRAGVRAWSVFTAVAVPSTLLAAYQGRHWQQQVSAMVGVDGPPPATWFLALPLAVAVFAALLAAARLLRRGGTATRTRRHHRHHAALVAARNHPHRAALVNSRDDRHRAAALVFWERRYPAAATLVILALLVGASPLAALSTVLDGRVTDLAAPTEATRSGSAASLVSWGTLGREGRAFVTGASAVRHTRPPIRVYVGLRTASTSEDRARLAVAELQRTGAFDRRVLCLVVPTGSGWIDEPTVAALEDTLDGDTAVAAIQYSALPSWLSLAAEPERAETAAADLITEVRRVWSAMSPTDRPRLLVYGHSLGARAVQAPFGDADGLLDQVDGALISGPPSGSPLRDRLLADRGPAGTEVAPILPGRPDIRFATGRTDLSTAAGTAYPRVVFLQHATDPVVWWSPDLLLHRPDWLRKRRGDGVSPQTRWWPIVTFWQVTGDLLTAQNVPAGHGHRYGAEAGAAWKLLIGNAPASQRI</sequence>
<dbReference type="SUPFAM" id="SSF53474">
    <property type="entry name" value="alpha/beta-Hydrolases"/>
    <property type="match status" value="1"/>
</dbReference>
<evidence type="ECO:0000313" key="5">
    <source>
        <dbReference type="Proteomes" id="UP001597183"/>
    </source>
</evidence>
<reference evidence="5" key="1">
    <citation type="journal article" date="2019" name="Int. J. Syst. Evol. Microbiol.">
        <title>The Global Catalogue of Microorganisms (GCM) 10K type strain sequencing project: providing services to taxonomists for standard genome sequencing and annotation.</title>
        <authorList>
            <consortium name="The Broad Institute Genomics Platform"/>
            <consortium name="The Broad Institute Genome Sequencing Center for Infectious Disease"/>
            <person name="Wu L."/>
            <person name="Ma J."/>
        </authorList>
    </citation>
    <scope>NUCLEOTIDE SEQUENCE [LARGE SCALE GENOMIC DNA]</scope>
    <source>
        <strain evidence="5">CCM 7526</strain>
    </source>
</reference>
<evidence type="ECO:0000259" key="2">
    <source>
        <dbReference type="Pfam" id="PF10081"/>
    </source>
</evidence>
<feature type="domain" description="Alpha/beta-hydrolase catalytic" evidence="2">
    <location>
        <begin position="254"/>
        <end position="528"/>
    </location>
</feature>
<dbReference type="Pfam" id="PF15420">
    <property type="entry name" value="Abhydrolase_9_N"/>
    <property type="match status" value="1"/>
</dbReference>
<feature type="domain" description="Alpha/beta-hydrolase N-terminal" evidence="3">
    <location>
        <begin position="25"/>
        <end position="243"/>
    </location>
</feature>
<organism evidence="4 5">
    <name type="scientific">Actinoplanes sichuanensis</name>
    <dbReference type="NCBI Taxonomy" id="512349"/>
    <lineage>
        <taxon>Bacteria</taxon>
        <taxon>Bacillati</taxon>
        <taxon>Actinomycetota</taxon>
        <taxon>Actinomycetes</taxon>
        <taxon>Micromonosporales</taxon>
        <taxon>Micromonosporaceae</taxon>
        <taxon>Actinoplanes</taxon>
    </lineage>
</organism>
<evidence type="ECO:0000256" key="1">
    <source>
        <dbReference type="SAM" id="Phobius"/>
    </source>
</evidence>
<name>A0ABW4A911_9ACTN</name>
<protein>
    <submittedName>
        <fullName evidence="4">Alpha/beta-hydrolase family protein</fullName>
    </submittedName>
</protein>
<keyword evidence="1" id="KW-0472">Membrane</keyword>
<accession>A0ABW4A911</accession>
<dbReference type="InterPro" id="IPR029058">
    <property type="entry name" value="AB_hydrolase_fold"/>
</dbReference>
<evidence type="ECO:0000259" key="3">
    <source>
        <dbReference type="Pfam" id="PF15420"/>
    </source>
</evidence>
<dbReference type="RefSeq" id="WP_317796102.1">
    <property type="nucleotide sequence ID" value="NZ_AP028461.1"/>
</dbReference>